<evidence type="ECO:0000313" key="2">
    <source>
        <dbReference type="Proteomes" id="UP000177583"/>
    </source>
</evidence>
<organism evidence="1 2">
    <name type="scientific">Candidatus Lambdaproteobacteria bacterium RIFOXYD2_FULL_56_26</name>
    <dbReference type="NCBI Taxonomy" id="1817773"/>
    <lineage>
        <taxon>Bacteria</taxon>
        <taxon>Pseudomonadati</taxon>
        <taxon>Pseudomonadota</taxon>
        <taxon>Candidatus Lambdaproteobacteria</taxon>
    </lineage>
</organism>
<dbReference type="AlphaFoldDB" id="A0A1F6GVJ5"/>
<dbReference type="EMBL" id="MFNF01000024">
    <property type="protein sequence ID" value="OGH02155.1"/>
    <property type="molecule type" value="Genomic_DNA"/>
</dbReference>
<proteinExistence type="predicted"/>
<comment type="caution">
    <text evidence="1">The sequence shown here is derived from an EMBL/GenBank/DDBJ whole genome shotgun (WGS) entry which is preliminary data.</text>
</comment>
<reference evidence="1 2" key="1">
    <citation type="journal article" date="2016" name="Nat. Commun.">
        <title>Thousands of microbial genomes shed light on interconnected biogeochemical processes in an aquifer system.</title>
        <authorList>
            <person name="Anantharaman K."/>
            <person name="Brown C.T."/>
            <person name="Hug L.A."/>
            <person name="Sharon I."/>
            <person name="Castelle C.J."/>
            <person name="Probst A.J."/>
            <person name="Thomas B.C."/>
            <person name="Singh A."/>
            <person name="Wilkins M.J."/>
            <person name="Karaoz U."/>
            <person name="Brodie E.L."/>
            <person name="Williams K.H."/>
            <person name="Hubbard S.S."/>
            <person name="Banfield J.F."/>
        </authorList>
    </citation>
    <scope>NUCLEOTIDE SEQUENCE [LARGE SCALE GENOMIC DNA]</scope>
</reference>
<accession>A0A1F6GVJ5</accession>
<gene>
    <name evidence="1" type="ORF">A2557_05210</name>
</gene>
<name>A0A1F6GVJ5_9PROT</name>
<evidence type="ECO:0000313" key="1">
    <source>
        <dbReference type="EMBL" id="OGH02155.1"/>
    </source>
</evidence>
<dbReference type="Proteomes" id="UP000177583">
    <property type="component" value="Unassembled WGS sequence"/>
</dbReference>
<sequence length="59" mass="6811">MSVLPLGFLSFICLAHQTKAARLRFGSVLAYRFFLPWAKLGPNPFSYGHKWHSLFSKLR</sequence>
<protein>
    <submittedName>
        <fullName evidence="1">Uncharacterized protein</fullName>
    </submittedName>
</protein>